<dbReference type="STRING" id="81824.A9UY88"/>
<dbReference type="GO" id="GO:0005789">
    <property type="term" value="C:endoplasmic reticulum membrane"/>
    <property type="evidence" value="ECO:0007669"/>
    <property type="project" value="UniProtKB-SubCell"/>
</dbReference>
<dbReference type="eggNOG" id="KOG3724">
    <property type="taxonomic scope" value="Eukaryota"/>
</dbReference>
<dbReference type="GO" id="GO:0015031">
    <property type="term" value="P:protein transport"/>
    <property type="evidence" value="ECO:0007669"/>
    <property type="project" value="UniProtKB-KW"/>
</dbReference>
<evidence type="ECO:0000256" key="6">
    <source>
        <dbReference type="ARBA" id="ARBA00022824"/>
    </source>
</evidence>
<keyword evidence="14" id="KW-1185">Reference proteome</keyword>
<dbReference type="PANTHER" id="PTHR15495:SF7">
    <property type="entry name" value="GPI INOSITOL-DEACYLASE"/>
    <property type="match status" value="1"/>
</dbReference>
<dbReference type="Pfam" id="PF07819">
    <property type="entry name" value="PGAP1"/>
    <property type="match status" value="1"/>
</dbReference>
<dbReference type="EC" id="3.1.-.-" evidence="10"/>
<feature type="non-terminal residue" evidence="13">
    <location>
        <position position="433"/>
    </location>
</feature>
<name>A9UY88_MONBE</name>
<evidence type="ECO:0000256" key="8">
    <source>
        <dbReference type="ARBA" id="ARBA00022989"/>
    </source>
</evidence>
<dbReference type="GO" id="GO:0016788">
    <property type="term" value="F:hydrolase activity, acting on ester bonds"/>
    <property type="evidence" value="ECO:0007669"/>
    <property type="project" value="InterPro"/>
</dbReference>
<dbReference type="RefSeq" id="XP_001745237.1">
    <property type="nucleotide sequence ID" value="XM_001745185.1"/>
</dbReference>
<evidence type="ECO:0000313" key="13">
    <source>
        <dbReference type="EMBL" id="EDQ89815.1"/>
    </source>
</evidence>
<dbReference type="InterPro" id="IPR012908">
    <property type="entry name" value="PGAP1-ab_dom-like"/>
</dbReference>
<reference evidence="13 14" key="1">
    <citation type="journal article" date="2008" name="Nature">
        <title>The genome of the choanoflagellate Monosiga brevicollis and the origin of metazoans.</title>
        <authorList>
            <consortium name="JGI Sequencing"/>
            <person name="King N."/>
            <person name="Westbrook M.J."/>
            <person name="Young S.L."/>
            <person name="Kuo A."/>
            <person name="Abedin M."/>
            <person name="Chapman J."/>
            <person name="Fairclough S."/>
            <person name="Hellsten U."/>
            <person name="Isogai Y."/>
            <person name="Letunic I."/>
            <person name="Marr M."/>
            <person name="Pincus D."/>
            <person name="Putnam N."/>
            <person name="Rokas A."/>
            <person name="Wright K.J."/>
            <person name="Zuzow R."/>
            <person name="Dirks W."/>
            <person name="Good M."/>
            <person name="Goodstein D."/>
            <person name="Lemons D."/>
            <person name="Li W."/>
            <person name="Lyons J.B."/>
            <person name="Morris A."/>
            <person name="Nichols S."/>
            <person name="Richter D.J."/>
            <person name="Salamov A."/>
            <person name="Bork P."/>
            <person name="Lim W.A."/>
            <person name="Manning G."/>
            <person name="Miller W.T."/>
            <person name="McGinnis W."/>
            <person name="Shapiro H."/>
            <person name="Tjian R."/>
            <person name="Grigoriev I.V."/>
            <person name="Rokhsar D."/>
        </authorList>
    </citation>
    <scope>NUCLEOTIDE SEQUENCE [LARGE SCALE GENOMIC DNA]</scope>
    <source>
        <strain evidence="14">MX1 / ATCC 50154</strain>
    </source>
</reference>
<dbReference type="PANTHER" id="PTHR15495">
    <property type="entry name" value="NEGATIVE REGULATOR OF VESICLE FORMATION-RELATED"/>
    <property type="match status" value="1"/>
</dbReference>
<evidence type="ECO:0000256" key="3">
    <source>
        <dbReference type="ARBA" id="ARBA00022448"/>
    </source>
</evidence>
<evidence type="ECO:0000256" key="2">
    <source>
        <dbReference type="ARBA" id="ARBA00006931"/>
    </source>
</evidence>
<dbReference type="InParanoid" id="A9UY88"/>
<keyword evidence="9 10" id="KW-0472">Membrane</keyword>
<keyword evidence="8" id="KW-1133">Transmembrane helix</keyword>
<sequence length="433" mass="47564">MAAAQVELGLGLVLAIYLGCLVASVYDEDVTGGPNTCSMYYMHPSYARITPDALKDIHPRYELTRYTDGHERRLVRTKKPEAVVPVLFVPGNAGDYRQVRSFGTELQKQARAMNDTELAFAVFATDFQEELSALSPAIFTRQRLLNSLEVPHLQPYSRFYGSHIVALVLAHSTGGVVVAHCLAHDRDLARWVALQVNLGSALEGPVVALSPQQAPLYRELQAWLMDDTRSTVVLNVGGGPRDLLVRDDLVFPREELVEQRELFLAVSTASMPDVGRSVDHLCLLWCREVVTKVANAVASALADTPSPGAIDGTLRRRLPFAHKLEPPEVMALLADEGLRFTDVAISQRRKPIASFVLQASQCALIELKSEGSFEGCELQWVSPITGRGGDLSQRDGIVCGALDQSLIMVSAKCRGLREVDVTVQHHFLATVLW</sequence>
<feature type="domain" description="GPI inositol-deacylase PGAP1-like alpha/beta" evidence="12">
    <location>
        <begin position="84"/>
        <end position="298"/>
    </location>
</feature>
<comment type="function">
    <text evidence="10">Involved in inositol deacylation of GPI-anchored proteins which plays important roles in the quality control and ER-associated degradation of GPI-anchored proteins.</text>
</comment>
<dbReference type="KEGG" id="mbr:MONBRDRAFT_32192"/>
<evidence type="ECO:0000256" key="9">
    <source>
        <dbReference type="ARBA" id="ARBA00023136"/>
    </source>
</evidence>
<keyword evidence="4" id="KW-0812">Transmembrane</keyword>
<evidence type="ECO:0000256" key="1">
    <source>
        <dbReference type="ARBA" id="ARBA00004477"/>
    </source>
</evidence>
<evidence type="ECO:0000259" key="12">
    <source>
        <dbReference type="Pfam" id="PF07819"/>
    </source>
</evidence>
<accession>A9UY88</accession>
<keyword evidence="3 10" id="KW-0813">Transport</keyword>
<evidence type="ECO:0000256" key="10">
    <source>
        <dbReference type="RuleBase" id="RU365011"/>
    </source>
</evidence>
<feature type="signal peptide" evidence="11">
    <location>
        <begin position="1"/>
        <end position="27"/>
    </location>
</feature>
<dbReference type="AlphaFoldDB" id="A9UY88"/>
<keyword evidence="6 10" id="KW-0256">Endoplasmic reticulum</keyword>
<evidence type="ECO:0000256" key="11">
    <source>
        <dbReference type="SAM" id="SignalP"/>
    </source>
</evidence>
<feature type="chain" id="PRO_5002744511" description="GPI inositol-deacylase" evidence="11">
    <location>
        <begin position="28"/>
        <end position="433"/>
    </location>
</feature>
<keyword evidence="7 10" id="KW-0653">Protein transport</keyword>
<dbReference type="SUPFAM" id="SSF53474">
    <property type="entry name" value="alpha/beta-Hydrolases"/>
    <property type="match status" value="1"/>
</dbReference>
<dbReference type="InterPro" id="IPR039529">
    <property type="entry name" value="PGAP1/BST1"/>
</dbReference>
<evidence type="ECO:0000256" key="5">
    <source>
        <dbReference type="ARBA" id="ARBA00022801"/>
    </source>
</evidence>
<proteinExistence type="inferred from homology"/>
<keyword evidence="11" id="KW-0732">Signal</keyword>
<gene>
    <name evidence="13" type="ORF">MONBRDRAFT_32192</name>
</gene>
<evidence type="ECO:0000256" key="7">
    <source>
        <dbReference type="ARBA" id="ARBA00022927"/>
    </source>
</evidence>
<comment type="subcellular location">
    <subcellularLocation>
        <location evidence="1">Endoplasmic reticulum membrane</location>
        <topology evidence="1">Multi-pass membrane protein</topology>
    </subcellularLocation>
</comment>
<dbReference type="Gene3D" id="3.40.50.1820">
    <property type="entry name" value="alpha/beta hydrolase"/>
    <property type="match status" value="1"/>
</dbReference>
<dbReference type="InterPro" id="IPR029058">
    <property type="entry name" value="AB_hydrolase_fold"/>
</dbReference>
<evidence type="ECO:0000256" key="4">
    <source>
        <dbReference type="ARBA" id="ARBA00022692"/>
    </source>
</evidence>
<dbReference type="Proteomes" id="UP000001357">
    <property type="component" value="Unassembled WGS sequence"/>
</dbReference>
<comment type="similarity">
    <text evidence="2 10">Belongs to the GPI inositol-deacylase family.</text>
</comment>
<dbReference type="GeneID" id="5890601"/>
<protein>
    <recommendedName>
        <fullName evidence="10">GPI inositol-deacylase</fullName>
        <ecNumber evidence="10">3.1.-.-</ecNumber>
    </recommendedName>
</protein>
<organism evidence="13 14">
    <name type="scientific">Monosiga brevicollis</name>
    <name type="common">Choanoflagellate</name>
    <dbReference type="NCBI Taxonomy" id="81824"/>
    <lineage>
        <taxon>Eukaryota</taxon>
        <taxon>Choanoflagellata</taxon>
        <taxon>Craspedida</taxon>
        <taxon>Salpingoecidae</taxon>
        <taxon>Monosiga</taxon>
    </lineage>
</organism>
<evidence type="ECO:0000313" key="14">
    <source>
        <dbReference type="Proteomes" id="UP000001357"/>
    </source>
</evidence>
<keyword evidence="5 10" id="KW-0378">Hydrolase</keyword>
<dbReference type="EMBL" id="CH991549">
    <property type="protein sequence ID" value="EDQ89815.1"/>
    <property type="molecule type" value="Genomic_DNA"/>
</dbReference>